<evidence type="ECO:0000256" key="1">
    <source>
        <dbReference type="SAM" id="MobiDB-lite"/>
    </source>
</evidence>
<feature type="compositionally biased region" description="Basic and acidic residues" evidence="1">
    <location>
        <begin position="57"/>
        <end position="69"/>
    </location>
</feature>
<feature type="compositionally biased region" description="Low complexity" evidence="1">
    <location>
        <begin position="9"/>
        <end position="21"/>
    </location>
</feature>
<dbReference type="EMBL" id="JANIEX010001999">
    <property type="protein sequence ID" value="KAJ3552822.1"/>
    <property type="molecule type" value="Genomic_DNA"/>
</dbReference>
<feature type="region of interest" description="Disordered" evidence="1">
    <location>
        <begin position="1"/>
        <end position="27"/>
    </location>
</feature>
<evidence type="ECO:0000313" key="2">
    <source>
        <dbReference type="EMBL" id="KAJ3552822.1"/>
    </source>
</evidence>
<comment type="caution">
    <text evidence="2">The sequence shown here is derived from an EMBL/GenBank/DDBJ whole genome shotgun (WGS) entry which is preliminary data.</text>
</comment>
<organism evidence="2 3">
    <name type="scientific">Leucocoprinus birnbaumii</name>
    <dbReference type="NCBI Taxonomy" id="56174"/>
    <lineage>
        <taxon>Eukaryota</taxon>
        <taxon>Fungi</taxon>
        <taxon>Dikarya</taxon>
        <taxon>Basidiomycota</taxon>
        <taxon>Agaricomycotina</taxon>
        <taxon>Agaricomycetes</taxon>
        <taxon>Agaricomycetidae</taxon>
        <taxon>Agaricales</taxon>
        <taxon>Agaricineae</taxon>
        <taxon>Agaricaceae</taxon>
        <taxon>Leucocoprinus</taxon>
    </lineage>
</organism>
<name>A0AAD5VHY9_9AGAR</name>
<dbReference type="InterPro" id="IPR040521">
    <property type="entry name" value="KDZ"/>
</dbReference>
<dbReference type="PANTHER" id="PTHR33096">
    <property type="entry name" value="CXC2 DOMAIN-CONTAINING PROTEIN"/>
    <property type="match status" value="1"/>
</dbReference>
<feature type="region of interest" description="Disordered" evidence="1">
    <location>
        <begin position="57"/>
        <end position="90"/>
    </location>
</feature>
<proteinExistence type="predicted"/>
<dbReference type="Pfam" id="PF18758">
    <property type="entry name" value="KDZ"/>
    <property type="match status" value="1"/>
</dbReference>
<keyword evidence="3" id="KW-1185">Reference proteome</keyword>
<protein>
    <submittedName>
        <fullName evidence="2">Uncharacterized protein</fullName>
    </submittedName>
</protein>
<dbReference type="PANTHER" id="PTHR33096:SF1">
    <property type="entry name" value="CXC1-LIKE CYSTEINE CLUSTER ASSOCIATED WITH KDZ TRANSPOSASES DOMAIN-CONTAINING PROTEIN"/>
    <property type="match status" value="1"/>
</dbReference>
<gene>
    <name evidence="2" type="ORF">NP233_g12786</name>
</gene>
<dbReference type="Proteomes" id="UP001213000">
    <property type="component" value="Unassembled WGS sequence"/>
</dbReference>
<reference evidence="2" key="1">
    <citation type="submission" date="2022-07" db="EMBL/GenBank/DDBJ databases">
        <title>Genome Sequence of Leucocoprinus birnbaumii.</title>
        <authorList>
            <person name="Buettner E."/>
        </authorList>
    </citation>
    <scope>NUCLEOTIDE SEQUENCE</scope>
    <source>
        <strain evidence="2">VT141</strain>
    </source>
</reference>
<evidence type="ECO:0000313" key="3">
    <source>
        <dbReference type="Proteomes" id="UP001213000"/>
    </source>
</evidence>
<accession>A0AAD5VHY9</accession>
<dbReference type="AlphaFoldDB" id="A0AAD5VHY9"/>
<feature type="region of interest" description="Disordered" evidence="1">
    <location>
        <begin position="908"/>
        <end position="941"/>
    </location>
</feature>
<sequence>MWRRNYGRSSSSKKGLHLGSHITATGERIREEQRFTAKGLRENLDEDLTDMRKQKAELEEEAREKRLRSDILTGDNSSREASPVAGGSSGFLEMSVDDVMAGSERLDISHAGGELLQVLLDDHDLFPRSTNPRTRRDRIENCNKGFRSQLLHMVRAFMDQRAGTSELGLAQADPQQLPATPAGLELQVVDLFYTQQLKTDVVDGPEGIAAGLIRRGMMPSAPLRPSLAVTTHTLDFFHHAHMRCPHLSIEPFAKSLADLHGEIFRPYLAKQFSIAYDLYLQLCGEVRQRVEQALGRAEEPKWRLKNACSACTYRLEGEKPLIYDMLVTMDGNDSLKRVFCREVSDEDGPDGRPLFVSKELLDLHTAGGNYYLPQDVVNRFSNVSASGSASLHTVDNDNPCASRWKNMVHENDARMSKYPLAVVEALLDVFGAGIGGGYDIGCQFSTTLARSSLGVRAQELRYKSLVGSFHGHAHNRLCQLSNLATYVEGMGLEDLEGCERFFSKSNALASSVRYASVFHRRQAITEYMRHMDVYETSQSLSLFLVNNYKQALRIIQGATSLELGMEVKGITNTDNFAQWLDEERLYLQGLSQEPIHETVEMDYLQQLLDWRKSEQICVDLETQGFFINSTSGDVGLGGPTAATYKAPKGTVSSIKRQHAKEKVERNLAAVFELEEALGIETRWEPSCADWLRVEVMVNRRRYQRCLDDLEALVVARMFELTKMNRSQTGYKLRQHIAKALSQRSKAVKNALERYNSAAKALNPPRPTLKWEQVVEYAFLADFDLLRESHQDICDRPWTQPAVQMLLDQHFKIQRAREEITRLNIKIRRVITNMRDEEQFLAAKEDNLKQSDPILAYHVYLYRKQRTRFNDVHRRRFNKLKSTPGFTGTLEPGSCIDASLFIDIQDDAQQSDGSAPDITAPPTDRDHESQDDVDDESAPASTMREDFDALLSIVYSPNDEENVAV</sequence>